<dbReference type="Proteomes" id="UP001075354">
    <property type="component" value="Unassembled WGS sequence"/>
</dbReference>
<sequence length="407" mass="45816">MAALRSRVLSVFQGIHASSKIPLPLLDVRFEVCVTQVRGNRFLGIPKFRHPYWHLRKDRAHYAENLTPENKEFIRETIAKDYGPPSVISGVQTYDSPLKNIHKVESIEWFPGVRRTSTIAKKIGIQPLWLKDGTRVMASLLHIADNHVIRYNPPEQVIPMRHRKKVVPQKTLGKFGALIVGAESADPQEFTKEYCGLFKESGLPPKRKLARFLISPQAVLPAGTPLNALHYRVGDYVDVTGQTIQRGFQGVMKRWGFKGLRATHGVTKSHRRPGNIGAGGNKARVWPGKKMPGFMGGRYRTLRGLQILRINTEYNVLYVIGQNIPGQINSYVYVHDSLCRHRWVTEAKDARPLPTYIPKDSEGSPPENLYAPDVHRFDDPTITFEIVDTPVVRTGAKIAKAKGSKAK</sequence>
<keyword evidence="2" id="KW-0689">Ribosomal protein</keyword>
<dbReference type="GO" id="GO:0005762">
    <property type="term" value="C:mitochondrial large ribosomal subunit"/>
    <property type="evidence" value="ECO:0007669"/>
    <property type="project" value="TreeGrafter"/>
</dbReference>
<accession>A0AAV7X021</accession>
<evidence type="ECO:0000256" key="3">
    <source>
        <dbReference type="ARBA" id="ARBA00023274"/>
    </source>
</evidence>
<reference evidence="6" key="1">
    <citation type="submission" date="2022-12" db="EMBL/GenBank/DDBJ databases">
        <title>Chromosome-level genome assembly of the bean flower thrips Megalurothrips usitatus.</title>
        <authorList>
            <person name="Ma L."/>
            <person name="Liu Q."/>
            <person name="Li H."/>
            <person name="Cai W."/>
        </authorList>
    </citation>
    <scope>NUCLEOTIDE SEQUENCE</scope>
    <source>
        <strain evidence="6">Cailab_2022a</strain>
    </source>
</reference>
<dbReference type="InterPro" id="IPR000597">
    <property type="entry name" value="Ribosomal_uL3"/>
</dbReference>
<proteinExistence type="inferred from homology"/>
<dbReference type="GO" id="GO:0006412">
    <property type="term" value="P:translation"/>
    <property type="evidence" value="ECO:0007669"/>
    <property type="project" value="InterPro"/>
</dbReference>
<comment type="caution">
    <text evidence="6">The sequence shown here is derived from an EMBL/GenBank/DDBJ whole genome shotgun (WGS) entry which is preliminary data.</text>
</comment>
<keyword evidence="3" id="KW-0687">Ribonucleoprotein</keyword>
<gene>
    <name evidence="6" type="ORF">ONE63_011570</name>
</gene>
<keyword evidence="7" id="KW-1185">Reference proteome</keyword>
<protein>
    <recommendedName>
        <fullName evidence="4">Large ribosomal subunit protein uL3m</fullName>
    </recommendedName>
    <alternativeName>
        <fullName evidence="5">39S ribosomal protein L3, mitochondrial</fullName>
    </alternativeName>
</protein>
<evidence type="ECO:0000256" key="1">
    <source>
        <dbReference type="ARBA" id="ARBA00006540"/>
    </source>
</evidence>
<dbReference type="FunFam" id="2.40.30.10:FF:000049">
    <property type="entry name" value="39S ribosomal protein L3, mitochondrial"/>
    <property type="match status" value="1"/>
</dbReference>
<evidence type="ECO:0000313" key="6">
    <source>
        <dbReference type="EMBL" id="KAJ1519238.1"/>
    </source>
</evidence>
<dbReference type="NCBIfam" id="TIGR03625">
    <property type="entry name" value="L3_bact"/>
    <property type="match status" value="1"/>
</dbReference>
<dbReference type="InterPro" id="IPR009000">
    <property type="entry name" value="Transl_B-barrel_sf"/>
</dbReference>
<comment type="similarity">
    <text evidence="1">Belongs to the universal ribosomal protein uL3 family.</text>
</comment>
<dbReference type="PANTHER" id="PTHR11229:SF8">
    <property type="entry name" value="LARGE RIBOSOMAL SUBUNIT PROTEIN UL3M"/>
    <property type="match status" value="1"/>
</dbReference>
<evidence type="ECO:0000256" key="2">
    <source>
        <dbReference type="ARBA" id="ARBA00022980"/>
    </source>
</evidence>
<dbReference type="InterPro" id="IPR019927">
    <property type="entry name" value="Ribosomal_uL3_bac/org-type"/>
</dbReference>
<dbReference type="Gene3D" id="2.40.30.10">
    <property type="entry name" value="Translation factors"/>
    <property type="match status" value="2"/>
</dbReference>
<dbReference type="AlphaFoldDB" id="A0AAV7X021"/>
<dbReference type="PANTHER" id="PTHR11229">
    <property type="entry name" value="50S RIBOSOMAL PROTEIN L3"/>
    <property type="match status" value="1"/>
</dbReference>
<evidence type="ECO:0000256" key="4">
    <source>
        <dbReference type="ARBA" id="ARBA00035209"/>
    </source>
</evidence>
<organism evidence="6 7">
    <name type="scientific">Megalurothrips usitatus</name>
    <name type="common">bean blossom thrips</name>
    <dbReference type="NCBI Taxonomy" id="439358"/>
    <lineage>
        <taxon>Eukaryota</taxon>
        <taxon>Metazoa</taxon>
        <taxon>Ecdysozoa</taxon>
        <taxon>Arthropoda</taxon>
        <taxon>Hexapoda</taxon>
        <taxon>Insecta</taxon>
        <taxon>Pterygota</taxon>
        <taxon>Neoptera</taxon>
        <taxon>Paraneoptera</taxon>
        <taxon>Thysanoptera</taxon>
        <taxon>Terebrantia</taxon>
        <taxon>Thripoidea</taxon>
        <taxon>Thripidae</taxon>
        <taxon>Megalurothrips</taxon>
    </lineage>
</organism>
<dbReference type="GO" id="GO:0003735">
    <property type="term" value="F:structural constituent of ribosome"/>
    <property type="evidence" value="ECO:0007669"/>
    <property type="project" value="InterPro"/>
</dbReference>
<dbReference type="SUPFAM" id="SSF50447">
    <property type="entry name" value="Translation proteins"/>
    <property type="match status" value="1"/>
</dbReference>
<dbReference type="Pfam" id="PF00297">
    <property type="entry name" value="Ribosomal_L3"/>
    <property type="match status" value="1"/>
</dbReference>
<evidence type="ECO:0000313" key="7">
    <source>
        <dbReference type="Proteomes" id="UP001075354"/>
    </source>
</evidence>
<dbReference type="EMBL" id="JAPTSV010000079">
    <property type="protein sequence ID" value="KAJ1519238.1"/>
    <property type="molecule type" value="Genomic_DNA"/>
</dbReference>
<name>A0AAV7X021_9NEOP</name>
<evidence type="ECO:0000256" key="5">
    <source>
        <dbReference type="ARBA" id="ARBA00035396"/>
    </source>
</evidence>